<dbReference type="AlphaFoldDB" id="A0AAD6WRC6"/>
<reference evidence="2" key="1">
    <citation type="submission" date="2023-03" db="EMBL/GenBank/DDBJ databases">
        <title>Massive genome expansion in bonnet fungi (Mycena s.s.) driven by repeated elements and novel gene families across ecological guilds.</title>
        <authorList>
            <consortium name="Lawrence Berkeley National Laboratory"/>
            <person name="Harder C.B."/>
            <person name="Miyauchi S."/>
            <person name="Viragh M."/>
            <person name="Kuo A."/>
            <person name="Thoen E."/>
            <person name="Andreopoulos B."/>
            <person name="Lu D."/>
            <person name="Skrede I."/>
            <person name="Drula E."/>
            <person name="Henrissat B."/>
            <person name="Morin E."/>
            <person name="Kohler A."/>
            <person name="Barry K."/>
            <person name="LaButti K."/>
            <person name="Morin E."/>
            <person name="Salamov A."/>
            <person name="Lipzen A."/>
            <person name="Mereny Z."/>
            <person name="Hegedus B."/>
            <person name="Baldrian P."/>
            <person name="Stursova M."/>
            <person name="Weitz H."/>
            <person name="Taylor A."/>
            <person name="Grigoriev I.V."/>
            <person name="Nagy L.G."/>
            <person name="Martin F."/>
            <person name="Kauserud H."/>
        </authorList>
    </citation>
    <scope>NUCLEOTIDE SEQUENCE</scope>
    <source>
        <strain evidence="2">CBHHK200</strain>
    </source>
</reference>
<gene>
    <name evidence="2" type="ORF">C8F04DRAFT_1152835</name>
</gene>
<dbReference type="EMBL" id="JARJCM010000356">
    <property type="protein sequence ID" value="KAJ7018129.1"/>
    <property type="molecule type" value="Genomic_DNA"/>
</dbReference>
<evidence type="ECO:0000313" key="2">
    <source>
        <dbReference type="EMBL" id="KAJ7018129.1"/>
    </source>
</evidence>
<protein>
    <submittedName>
        <fullName evidence="2">Uncharacterized protein</fullName>
    </submittedName>
</protein>
<keyword evidence="3" id="KW-1185">Reference proteome</keyword>
<comment type="caution">
    <text evidence="2">The sequence shown here is derived from an EMBL/GenBank/DDBJ whole genome shotgun (WGS) entry which is preliminary data.</text>
</comment>
<feature type="region of interest" description="Disordered" evidence="1">
    <location>
        <begin position="146"/>
        <end position="165"/>
    </location>
</feature>
<feature type="non-terminal residue" evidence="2">
    <location>
        <position position="1"/>
    </location>
</feature>
<name>A0AAD6WRC6_9AGAR</name>
<sequence length="165" mass="18232">MIAAYTVHFRRHVLLGFQTPFSKSPDIRAFAHGFNGPFNAHSPLTLGESFGASLKTLVLLLASDRIKSPSDVIQRLAWTSTDKPEFAAAELIILFYLLNAYPMLRKAFPPTDPLARSLMFLLYATGSPLLPAGKIDMSFIEKFPGPSVDSSQMDPENNPAHWPDV</sequence>
<evidence type="ECO:0000313" key="3">
    <source>
        <dbReference type="Proteomes" id="UP001218188"/>
    </source>
</evidence>
<organism evidence="2 3">
    <name type="scientific">Mycena alexandri</name>
    <dbReference type="NCBI Taxonomy" id="1745969"/>
    <lineage>
        <taxon>Eukaryota</taxon>
        <taxon>Fungi</taxon>
        <taxon>Dikarya</taxon>
        <taxon>Basidiomycota</taxon>
        <taxon>Agaricomycotina</taxon>
        <taxon>Agaricomycetes</taxon>
        <taxon>Agaricomycetidae</taxon>
        <taxon>Agaricales</taxon>
        <taxon>Marasmiineae</taxon>
        <taxon>Mycenaceae</taxon>
        <taxon>Mycena</taxon>
    </lineage>
</organism>
<dbReference type="Proteomes" id="UP001218188">
    <property type="component" value="Unassembled WGS sequence"/>
</dbReference>
<evidence type="ECO:0000256" key="1">
    <source>
        <dbReference type="SAM" id="MobiDB-lite"/>
    </source>
</evidence>
<proteinExistence type="predicted"/>
<accession>A0AAD6WRC6</accession>